<sequence>MKLESLKSEKFEVLNKKQMQRVFGGTCTRDGVWSNGMQYASDEVSGRTIYLYDIHGKCIFEATYKQ</sequence>
<name>A0ABW9K0Q8_9FLAO</name>
<evidence type="ECO:0008006" key="3">
    <source>
        <dbReference type="Google" id="ProtNLM"/>
    </source>
</evidence>
<gene>
    <name evidence="1" type="ORF">ACKW6Q_03615</name>
</gene>
<organism evidence="1 2">
    <name type="scientific">Chryseobacterium kwangjuense</name>
    <dbReference type="NCBI Taxonomy" id="267125"/>
    <lineage>
        <taxon>Bacteria</taxon>
        <taxon>Pseudomonadati</taxon>
        <taxon>Bacteroidota</taxon>
        <taxon>Flavobacteriia</taxon>
        <taxon>Flavobacteriales</taxon>
        <taxon>Weeksellaceae</taxon>
        <taxon>Chryseobacterium group</taxon>
        <taxon>Chryseobacterium</taxon>
    </lineage>
</organism>
<keyword evidence="2" id="KW-1185">Reference proteome</keyword>
<dbReference type="RefSeq" id="WP_409355760.1">
    <property type="nucleotide sequence ID" value="NZ_JBJXVJ010000001.1"/>
</dbReference>
<protein>
    <recommendedName>
        <fullName evidence="3">Bacteriocin</fullName>
    </recommendedName>
</protein>
<comment type="caution">
    <text evidence="1">The sequence shown here is derived from an EMBL/GenBank/DDBJ whole genome shotgun (WGS) entry which is preliminary data.</text>
</comment>
<dbReference type="EMBL" id="JBJXVJ010000001">
    <property type="protein sequence ID" value="MFN1216055.1"/>
    <property type="molecule type" value="Genomic_DNA"/>
</dbReference>
<dbReference type="Proteomes" id="UP001634154">
    <property type="component" value="Unassembled WGS sequence"/>
</dbReference>
<accession>A0ABW9K0Q8</accession>
<reference evidence="1 2" key="1">
    <citation type="submission" date="2024-12" db="EMBL/GenBank/DDBJ databases">
        <title>Draft genome sequence of Chryseobacterium kwangjuense AG447.</title>
        <authorList>
            <person name="Cheptsov V.S."/>
            <person name="Belov A."/>
            <person name="Zavarzina A.G."/>
        </authorList>
    </citation>
    <scope>NUCLEOTIDE SEQUENCE [LARGE SCALE GENOMIC DNA]</scope>
    <source>
        <strain evidence="1 2">AG447</strain>
    </source>
</reference>
<proteinExistence type="predicted"/>
<evidence type="ECO:0000313" key="1">
    <source>
        <dbReference type="EMBL" id="MFN1216055.1"/>
    </source>
</evidence>
<evidence type="ECO:0000313" key="2">
    <source>
        <dbReference type="Proteomes" id="UP001634154"/>
    </source>
</evidence>